<dbReference type="Gene3D" id="3.40.50.300">
    <property type="entry name" value="P-loop containing nucleotide triphosphate hydrolases"/>
    <property type="match status" value="1"/>
</dbReference>
<evidence type="ECO:0000313" key="2">
    <source>
        <dbReference type="EMBL" id="EHQ90238.1"/>
    </source>
</evidence>
<keyword evidence="3" id="KW-1185">Reference proteome</keyword>
<dbReference type="GO" id="GO:0016301">
    <property type="term" value="F:kinase activity"/>
    <property type="evidence" value="ECO:0007669"/>
    <property type="project" value="UniProtKB-KW"/>
</dbReference>
<dbReference type="STRING" id="768710.DesyoDRAFT_3206"/>
<gene>
    <name evidence="2" type="ORF">DesyoDRAFT_3206</name>
</gene>
<dbReference type="CDD" id="cd02028">
    <property type="entry name" value="UMPK_like"/>
    <property type="match status" value="1"/>
</dbReference>
<dbReference type="InterPro" id="IPR027417">
    <property type="entry name" value="P-loop_NTPase"/>
</dbReference>
<dbReference type="InterPro" id="IPR018163">
    <property type="entry name" value="Thr/Ala-tRNA-synth_IIc_edit"/>
</dbReference>
<proteinExistence type="predicted"/>
<reference evidence="2 3" key="1">
    <citation type="submission" date="2011-11" db="EMBL/GenBank/DDBJ databases">
        <title>The Noncontiguous Finished genome of Desulfosporosinus youngiae DSM 17734.</title>
        <authorList>
            <consortium name="US DOE Joint Genome Institute (JGI-PGF)"/>
            <person name="Lucas S."/>
            <person name="Han J."/>
            <person name="Lapidus A."/>
            <person name="Cheng J.-F."/>
            <person name="Goodwin L."/>
            <person name="Pitluck S."/>
            <person name="Peters L."/>
            <person name="Ovchinnikova G."/>
            <person name="Lu M."/>
            <person name="Land M.L."/>
            <person name="Hauser L."/>
            <person name="Pester M."/>
            <person name="Spring S."/>
            <person name="Ollivier B."/>
            <person name="Rattei T."/>
            <person name="Klenk H.-P."/>
            <person name="Wagner M."/>
            <person name="Loy A."/>
            <person name="Woyke T.J."/>
        </authorList>
    </citation>
    <scope>NUCLEOTIDE SEQUENCE [LARGE SCALE GENOMIC DNA]</scope>
    <source>
        <strain evidence="2 3">DSM 17734</strain>
    </source>
</reference>
<dbReference type="eggNOG" id="COG0572">
    <property type="taxonomic scope" value="Bacteria"/>
</dbReference>
<keyword evidence="2" id="KW-0418">Kinase</keyword>
<sequence length="472" mass="53552">MQLRLERRAGMSDYSIRKYRQSLVIGLIGVVKDLFPGEQLKISHSILDGVYCELENSVLSSRETQKIENYLRAWVLSDQAISYETGKDHLYRCRINDEMITTIYQPLERSGSLTYFKLIHFLPGFILLFPNANHPESLSPFVPPEKLSATFSETQRWLENLHLSNVQDVNAIISTKSSHDLIYLAEALHEKKISSIADRIFEQRSKVRVILISGPTSSGKTTFAQRLSTQLRVNGLRPVALSLDNYFLPREETPLDSNGQYDFECLEALDLPLLAAQLNALIGGSEVETPVFDFVCGGRCPAGKPMRLSSDEILVIEGIHALNPALLPSLDRTQMFKIYVSALFQLNIDAYTRVPTTEVRLIRRLVRDDKFRGTDPARTLAQWESVRRGENNNIFPYQEEADVMFNSSLLYELNALRPYAEHLLVSITPDCPHYEMAVHLLTLLSFFDTLDISKVPFNSILREFLGGSAFNV</sequence>
<evidence type="ECO:0000313" key="3">
    <source>
        <dbReference type="Proteomes" id="UP000005104"/>
    </source>
</evidence>
<accession>H5XVT2</accession>
<dbReference type="GO" id="GO:0005524">
    <property type="term" value="F:ATP binding"/>
    <property type="evidence" value="ECO:0007669"/>
    <property type="project" value="InterPro"/>
</dbReference>
<dbReference type="SUPFAM" id="SSF52540">
    <property type="entry name" value="P-loop containing nucleoside triphosphate hydrolases"/>
    <property type="match status" value="1"/>
</dbReference>
<dbReference type="AlphaFoldDB" id="H5XVT2"/>
<dbReference type="HOGENOM" id="CLU_023775_1_0_9"/>
<name>H5XVT2_9FIRM</name>
<protein>
    <submittedName>
        <fullName evidence="2">Uridine kinase</fullName>
    </submittedName>
</protein>
<organism evidence="2 3">
    <name type="scientific">Desulfosporosinus youngiae DSM 17734</name>
    <dbReference type="NCBI Taxonomy" id="768710"/>
    <lineage>
        <taxon>Bacteria</taxon>
        <taxon>Bacillati</taxon>
        <taxon>Bacillota</taxon>
        <taxon>Clostridia</taxon>
        <taxon>Eubacteriales</taxon>
        <taxon>Desulfitobacteriaceae</taxon>
        <taxon>Desulfosporosinus</taxon>
    </lineage>
</organism>
<dbReference type="PANTHER" id="PTHR10285">
    <property type="entry name" value="URIDINE KINASE"/>
    <property type="match status" value="1"/>
</dbReference>
<keyword evidence="2" id="KW-0808">Transferase</keyword>
<dbReference type="Proteomes" id="UP000005104">
    <property type="component" value="Chromosome"/>
</dbReference>
<dbReference type="InterPro" id="IPR006083">
    <property type="entry name" value="PRK/URK"/>
</dbReference>
<dbReference type="Pfam" id="PF00485">
    <property type="entry name" value="PRK"/>
    <property type="match status" value="1"/>
</dbReference>
<feature type="domain" description="Phosphoribulokinase/uridine kinase" evidence="1">
    <location>
        <begin position="209"/>
        <end position="407"/>
    </location>
</feature>
<dbReference type="SUPFAM" id="SSF55186">
    <property type="entry name" value="ThrRS/AlaRS common domain"/>
    <property type="match status" value="1"/>
</dbReference>
<dbReference type="EMBL" id="CM001441">
    <property type="protein sequence ID" value="EHQ90238.1"/>
    <property type="molecule type" value="Genomic_DNA"/>
</dbReference>
<evidence type="ECO:0000259" key="1">
    <source>
        <dbReference type="Pfam" id="PF00485"/>
    </source>
</evidence>